<dbReference type="GeneID" id="63808425"/>
<protein>
    <submittedName>
        <fullName evidence="2">Uncharacterized protein</fullName>
    </submittedName>
</protein>
<dbReference type="AlphaFoldDB" id="A0A1Y1W0W8"/>
<organism evidence="2 3">
    <name type="scientific">Linderina pennispora</name>
    <dbReference type="NCBI Taxonomy" id="61395"/>
    <lineage>
        <taxon>Eukaryota</taxon>
        <taxon>Fungi</taxon>
        <taxon>Fungi incertae sedis</taxon>
        <taxon>Zoopagomycota</taxon>
        <taxon>Kickxellomycotina</taxon>
        <taxon>Kickxellomycetes</taxon>
        <taxon>Kickxellales</taxon>
        <taxon>Kickxellaceae</taxon>
        <taxon>Linderina</taxon>
    </lineage>
</organism>
<dbReference type="EMBL" id="MCFD01000013">
    <property type="protein sequence ID" value="ORX67138.1"/>
    <property type="molecule type" value="Genomic_DNA"/>
</dbReference>
<sequence length="165" mass="18439">MKATPRKADPYLYQYLARAAKKEREAETRELARTDRPHLPDKCWMKNFHLVATRAGSASPIPCSASLKPRTRGVPFPHACSVLRCCRPGTHVSQSENLLTSKTKGRRSQRYKNGGTSRSLQASLSFSPSHLVRQPLIQSQIDTTPFYFSRSPLSLAIHTAASFVN</sequence>
<proteinExistence type="predicted"/>
<comment type="caution">
    <text evidence="2">The sequence shown here is derived from an EMBL/GenBank/DDBJ whole genome shotgun (WGS) entry which is preliminary data.</text>
</comment>
<reference evidence="2 3" key="1">
    <citation type="submission" date="2016-07" db="EMBL/GenBank/DDBJ databases">
        <title>Pervasive Adenine N6-methylation of Active Genes in Fungi.</title>
        <authorList>
            <consortium name="DOE Joint Genome Institute"/>
            <person name="Mondo S.J."/>
            <person name="Dannebaum R.O."/>
            <person name="Kuo R.C."/>
            <person name="Labutti K."/>
            <person name="Haridas S."/>
            <person name="Kuo A."/>
            <person name="Salamov A."/>
            <person name="Ahrendt S.R."/>
            <person name="Lipzen A."/>
            <person name="Sullivan W."/>
            <person name="Andreopoulos W.B."/>
            <person name="Clum A."/>
            <person name="Lindquist E."/>
            <person name="Daum C."/>
            <person name="Ramamoorthy G.K."/>
            <person name="Gryganskyi A."/>
            <person name="Culley D."/>
            <person name="Magnuson J.K."/>
            <person name="James T.Y."/>
            <person name="O'Malley M.A."/>
            <person name="Stajich J.E."/>
            <person name="Spatafora J.W."/>
            <person name="Visel A."/>
            <person name="Grigoriev I.V."/>
        </authorList>
    </citation>
    <scope>NUCLEOTIDE SEQUENCE [LARGE SCALE GENOMIC DNA]</scope>
    <source>
        <strain evidence="2 3">ATCC 12442</strain>
    </source>
</reference>
<keyword evidence="3" id="KW-1185">Reference proteome</keyword>
<gene>
    <name evidence="2" type="ORF">DL89DRAFT_52642</name>
</gene>
<dbReference type="Proteomes" id="UP000193922">
    <property type="component" value="Unassembled WGS sequence"/>
</dbReference>
<evidence type="ECO:0000256" key="1">
    <source>
        <dbReference type="SAM" id="MobiDB-lite"/>
    </source>
</evidence>
<name>A0A1Y1W0W8_9FUNG</name>
<accession>A0A1Y1W0W8</accession>
<evidence type="ECO:0000313" key="3">
    <source>
        <dbReference type="Proteomes" id="UP000193922"/>
    </source>
</evidence>
<feature type="region of interest" description="Disordered" evidence="1">
    <location>
        <begin position="96"/>
        <end position="121"/>
    </location>
</feature>
<evidence type="ECO:0000313" key="2">
    <source>
        <dbReference type="EMBL" id="ORX67138.1"/>
    </source>
</evidence>
<dbReference type="RefSeq" id="XP_040741060.1">
    <property type="nucleotide sequence ID" value="XM_040891777.1"/>
</dbReference>